<keyword evidence="1" id="KW-0472">Membrane</keyword>
<dbReference type="AlphaFoldDB" id="U1N1P8"/>
<gene>
    <name evidence="2" type="ORF">J07HQW1_00286</name>
</gene>
<evidence type="ECO:0000313" key="2">
    <source>
        <dbReference type="EMBL" id="ERG90268.1"/>
    </source>
</evidence>
<accession>U1N1P8</accession>
<protein>
    <submittedName>
        <fullName evidence="2">Uncharacterized protein</fullName>
    </submittedName>
</protein>
<name>U1N1P8_9EURY</name>
<keyword evidence="1" id="KW-0812">Transmembrane</keyword>
<keyword evidence="1" id="KW-1133">Transmembrane helix</keyword>
<feature type="transmembrane region" description="Helical" evidence="1">
    <location>
        <begin position="12"/>
        <end position="39"/>
    </location>
</feature>
<evidence type="ECO:0000313" key="3">
    <source>
        <dbReference type="Proteomes" id="UP000030649"/>
    </source>
</evidence>
<evidence type="ECO:0000256" key="1">
    <source>
        <dbReference type="SAM" id="Phobius"/>
    </source>
</evidence>
<reference evidence="2 3" key="1">
    <citation type="journal article" date="2013" name="PLoS ONE">
        <title>Assembly-driven community genomics of a hypersaline microbial ecosystem.</title>
        <authorList>
            <person name="Podell S."/>
            <person name="Ugalde J.A."/>
            <person name="Narasingarao P."/>
            <person name="Banfield J.F."/>
            <person name="Heidelberg K.B."/>
            <person name="Allen E.E."/>
        </authorList>
    </citation>
    <scope>NUCLEOTIDE SEQUENCE [LARGE SCALE GENOMIC DNA]</scope>
    <source>
        <strain evidence="3">J07HQW1</strain>
    </source>
</reference>
<proteinExistence type="predicted"/>
<sequence>MRGCINRIVDIVTGVIMILGGVIIALIFLAIVLGFAIVLGVA</sequence>
<organism evidence="2 3">
    <name type="scientific">Haloquadratum walsbyi J07HQW1</name>
    <dbReference type="NCBI Taxonomy" id="1238424"/>
    <lineage>
        <taxon>Archaea</taxon>
        <taxon>Methanobacteriati</taxon>
        <taxon>Methanobacteriota</taxon>
        <taxon>Stenosarchaea group</taxon>
        <taxon>Halobacteria</taxon>
        <taxon>Halobacteriales</taxon>
        <taxon>Haloferacaceae</taxon>
        <taxon>Haloquadratum</taxon>
    </lineage>
</organism>
<dbReference type="Proteomes" id="UP000030649">
    <property type="component" value="Unassembled WGS sequence"/>
</dbReference>
<dbReference type="HOGENOM" id="CLU_3245289_0_0_2"/>
<dbReference type="EMBL" id="KE356560">
    <property type="protein sequence ID" value="ERG90268.1"/>
    <property type="molecule type" value="Genomic_DNA"/>
</dbReference>